<dbReference type="AlphaFoldDB" id="A0A1R1X6P1"/>
<evidence type="ECO:0000313" key="3">
    <source>
        <dbReference type="Proteomes" id="UP000187429"/>
    </source>
</evidence>
<accession>A0A1R1X6P1</accession>
<protein>
    <submittedName>
        <fullName evidence="2">Uncharacterized protein</fullName>
    </submittedName>
</protein>
<organism evidence="2 3">
    <name type="scientific">Smittium culicis</name>
    <dbReference type="NCBI Taxonomy" id="133412"/>
    <lineage>
        <taxon>Eukaryota</taxon>
        <taxon>Fungi</taxon>
        <taxon>Fungi incertae sedis</taxon>
        <taxon>Zoopagomycota</taxon>
        <taxon>Kickxellomycotina</taxon>
        <taxon>Harpellomycetes</taxon>
        <taxon>Harpellales</taxon>
        <taxon>Legeriomycetaceae</taxon>
        <taxon>Smittium</taxon>
    </lineage>
</organism>
<name>A0A1R1X6P1_9FUNG</name>
<comment type="caution">
    <text evidence="2">The sequence shown here is derived from an EMBL/GenBank/DDBJ whole genome shotgun (WGS) entry which is preliminary data.</text>
</comment>
<dbReference type="Proteomes" id="UP000187429">
    <property type="component" value="Unassembled WGS sequence"/>
</dbReference>
<keyword evidence="1" id="KW-0732">Signal</keyword>
<proteinExistence type="predicted"/>
<dbReference type="EMBL" id="LSSM01006671">
    <property type="protein sequence ID" value="OMJ10298.1"/>
    <property type="molecule type" value="Genomic_DNA"/>
</dbReference>
<reference evidence="3" key="1">
    <citation type="submission" date="2017-01" db="EMBL/GenBank/DDBJ databases">
        <authorList>
            <person name="Wang Y."/>
            <person name="White M."/>
            <person name="Kvist S."/>
            <person name="Moncalvo J.-M."/>
        </authorList>
    </citation>
    <scope>NUCLEOTIDE SEQUENCE [LARGE SCALE GENOMIC DNA]</scope>
    <source>
        <strain evidence="3">ID-206-W2</strain>
    </source>
</reference>
<evidence type="ECO:0000256" key="1">
    <source>
        <dbReference type="SAM" id="SignalP"/>
    </source>
</evidence>
<sequence length="96" mass="10671">MKYSLVLTVSALFLHTMGHSFRDNIDEYSDGMDDVAFNEDQQVVENVYDSPSPNEVVRVVLPAKRPVIILKPRSLVSKAVASKMVLPGNVVPRVVM</sequence>
<feature type="signal peptide" evidence="1">
    <location>
        <begin position="1"/>
        <end position="18"/>
    </location>
</feature>
<gene>
    <name evidence="2" type="ORF">AYI69_g10299</name>
</gene>
<keyword evidence="3" id="KW-1185">Reference proteome</keyword>
<evidence type="ECO:0000313" key="2">
    <source>
        <dbReference type="EMBL" id="OMJ10298.1"/>
    </source>
</evidence>
<feature type="chain" id="PRO_5012141848" evidence="1">
    <location>
        <begin position="19"/>
        <end position="96"/>
    </location>
</feature>